<evidence type="ECO:0000256" key="4">
    <source>
        <dbReference type="ARBA" id="ARBA00023163"/>
    </source>
</evidence>
<keyword evidence="3 5" id="KW-0346">Stress response</keyword>
<dbReference type="InterPro" id="IPR036388">
    <property type="entry name" value="WH-like_DNA-bd_sf"/>
</dbReference>
<dbReference type="Pfam" id="PF01628">
    <property type="entry name" value="HrcA"/>
    <property type="match status" value="1"/>
</dbReference>
<dbReference type="InterPro" id="IPR036390">
    <property type="entry name" value="WH_DNA-bd_sf"/>
</dbReference>
<comment type="similarity">
    <text evidence="5">Belongs to the HrcA family.</text>
</comment>
<comment type="caution">
    <text evidence="8">The sequence shown here is derived from an EMBL/GenBank/DDBJ whole genome shotgun (WGS) entry which is preliminary data.</text>
</comment>
<dbReference type="HAMAP" id="MF_00081">
    <property type="entry name" value="HrcA"/>
    <property type="match status" value="1"/>
</dbReference>
<sequence>MTRAFSDRAQALMKVLVEQYLRDGQPVGSRTLAEASQLGISSATVRNVMVELEELGLVQTPHTSAGRVPTTLGYRLFVDQLLTVQPLREREIAQLRSQLKPELETGSLLAHACSLLSEVTHMAGVVRVPKRQVQTLKYLEFLPIGERRVLAVLVLSDREVQNRILSTDRDYSRDELQQAANYVNQHFAGQDLQQARRNLVSNLKAERAALDRMLGSLLKVAEAALESTDVSDDLHVSGERHLLQLAEPEEYSRLRELFEAFSHKQQILTILDKCLAADGIQIFIGEEAGDPSLKHMSVVSAPYTVDGERVGVLAVVGPTRMAYERVIPVVDITARLLSSALTPE</sequence>
<evidence type="ECO:0000259" key="6">
    <source>
        <dbReference type="Pfam" id="PF01628"/>
    </source>
</evidence>
<evidence type="ECO:0000313" key="9">
    <source>
        <dbReference type="Proteomes" id="UP000295375"/>
    </source>
</evidence>
<keyword evidence="4 5" id="KW-0804">Transcription</keyword>
<keyword evidence="9" id="KW-1185">Reference proteome</keyword>
<evidence type="ECO:0000256" key="3">
    <source>
        <dbReference type="ARBA" id="ARBA00023016"/>
    </source>
</evidence>
<dbReference type="EMBL" id="SNYM01000013">
    <property type="protein sequence ID" value="TDQ46499.1"/>
    <property type="molecule type" value="Genomic_DNA"/>
</dbReference>
<evidence type="ECO:0000256" key="1">
    <source>
        <dbReference type="ARBA" id="ARBA00022491"/>
    </source>
</evidence>
<dbReference type="Pfam" id="PF03444">
    <property type="entry name" value="WHD_HrcA"/>
    <property type="match status" value="1"/>
</dbReference>
<name>A0A4R6ULU1_9GAMM</name>
<feature type="domain" description="Heat-inducible transcription repressor HrcA C-terminal" evidence="6">
    <location>
        <begin position="108"/>
        <end position="327"/>
    </location>
</feature>
<organism evidence="8 9">
    <name type="scientific">Permianibacter aggregans</name>
    <dbReference type="NCBI Taxonomy" id="1510150"/>
    <lineage>
        <taxon>Bacteria</taxon>
        <taxon>Pseudomonadati</taxon>
        <taxon>Pseudomonadota</taxon>
        <taxon>Gammaproteobacteria</taxon>
        <taxon>Pseudomonadales</taxon>
        <taxon>Pseudomonadaceae</taxon>
        <taxon>Permianibacter</taxon>
    </lineage>
</organism>
<dbReference type="InterPro" id="IPR023120">
    <property type="entry name" value="WHTH_transcript_rep_HrcA_IDD"/>
</dbReference>
<proteinExistence type="inferred from homology"/>
<dbReference type="OrthoDB" id="9779902at2"/>
<accession>A0A4R6ULU1</accession>
<evidence type="ECO:0000313" key="8">
    <source>
        <dbReference type="EMBL" id="TDQ46499.1"/>
    </source>
</evidence>
<dbReference type="GO" id="GO:0045892">
    <property type="term" value="P:negative regulation of DNA-templated transcription"/>
    <property type="evidence" value="ECO:0007669"/>
    <property type="project" value="UniProtKB-UniRule"/>
</dbReference>
<gene>
    <name evidence="5" type="primary">hrcA</name>
    <name evidence="8" type="ORF">EV696_11340</name>
</gene>
<dbReference type="InterPro" id="IPR029016">
    <property type="entry name" value="GAF-like_dom_sf"/>
</dbReference>
<dbReference type="PANTHER" id="PTHR34824">
    <property type="entry name" value="HEAT-INDUCIBLE TRANSCRIPTION REPRESSOR HRCA"/>
    <property type="match status" value="1"/>
</dbReference>
<evidence type="ECO:0000256" key="2">
    <source>
        <dbReference type="ARBA" id="ARBA00023015"/>
    </source>
</evidence>
<dbReference type="Gene3D" id="3.30.450.40">
    <property type="match status" value="1"/>
</dbReference>
<reference evidence="8 9" key="1">
    <citation type="submission" date="2019-03" db="EMBL/GenBank/DDBJ databases">
        <title>Genomic Encyclopedia of Type Strains, Phase IV (KMG-IV): sequencing the most valuable type-strain genomes for metagenomic binning, comparative biology and taxonomic classification.</title>
        <authorList>
            <person name="Goeker M."/>
        </authorList>
    </citation>
    <scope>NUCLEOTIDE SEQUENCE [LARGE SCALE GENOMIC DNA]</scope>
    <source>
        <strain evidence="8 9">DSM 103792</strain>
    </source>
</reference>
<comment type="function">
    <text evidence="5">Negative regulator of class I heat shock genes (grpE-dnaK-dnaJ and groELS operons). Prevents heat-shock induction of these operons.</text>
</comment>
<dbReference type="InterPro" id="IPR021153">
    <property type="entry name" value="HrcA_C"/>
</dbReference>
<feature type="domain" description="Winged helix-turn-helix transcription repressor HrcA DNA-binding" evidence="7">
    <location>
        <begin position="9"/>
        <end position="76"/>
    </location>
</feature>
<dbReference type="PIRSF" id="PIRSF005485">
    <property type="entry name" value="HrcA"/>
    <property type="match status" value="1"/>
</dbReference>
<protein>
    <recommendedName>
        <fullName evidence="5">Heat-inducible transcription repressor HrcA</fullName>
    </recommendedName>
</protein>
<dbReference type="SUPFAM" id="SSF55781">
    <property type="entry name" value="GAF domain-like"/>
    <property type="match status" value="1"/>
</dbReference>
<dbReference type="Gene3D" id="1.10.10.10">
    <property type="entry name" value="Winged helix-like DNA-binding domain superfamily/Winged helix DNA-binding domain"/>
    <property type="match status" value="1"/>
</dbReference>
<dbReference type="PANTHER" id="PTHR34824:SF1">
    <property type="entry name" value="HEAT-INDUCIBLE TRANSCRIPTION REPRESSOR HRCA"/>
    <property type="match status" value="1"/>
</dbReference>
<dbReference type="GO" id="GO:0003677">
    <property type="term" value="F:DNA binding"/>
    <property type="evidence" value="ECO:0007669"/>
    <property type="project" value="InterPro"/>
</dbReference>
<dbReference type="Gene3D" id="3.30.390.60">
    <property type="entry name" value="Heat-inducible transcription repressor hrca homolog, domain 3"/>
    <property type="match status" value="1"/>
</dbReference>
<evidence type="ECO:0000259" key="7">
    <source>
        <dbReference type="Pfam" id="PF03444"/>
    </source>
</evidence>
<evidence type="ECO:0000256" key="5">
    <source>
        <dbReference type="HAMAP-Rule" id="MF_00081"/>
    </source>
</evidence>
<dbReference type="NCBIfam" id="TIGR00331">
    <property type="entry name" value="hrcA"/>
    <property type="match status" value="1"/>
</dbReference>
<dbReference type="Proteomes" id="UP000295375">
    <property type="component" value="Unassembled WGS sequence"/>
</dbReference>
<keyword evidence="1 5" id="KW-0678">Repressor</keyword>
<keyword evidence="2 5" id="KW-0805">Transcription regulation</keyword>
<dbReference type="AlphaFoldDB" id="A0A4R6ULU1"/>
<dbReference type="RefSeq" id="WP_133591724.1">
    <property type="nucleotide sequence ID" value="NZ_CP037953.1"/>
</dbReference>
<dbReference type="InterPro" id="IPR005104">
    <property type="entry name" value="WHTH_HrcA_DNA-bd"/>
</dbReference>
<dbReference type="SUPFAM" id="SSF46785">
    <property type="entry name" value="Winged helix' DNA-binding domain"/>
    <property type="match status" value="1"/>
</dbReference>
<dbReference type="InterPro" id="IPR002571">
    <property type="entry name" value="HrcA"/>
</dbReference>